<dbReference type="EMBL" id="RBIL01000001">
    <property type="protein sequence ID" value="RKQ92255.1"/>
    <property type="molecule type" value="Genomic_DNA"/>
</dbReference>
<feature type="chain" id="PRO_5024901768" evidence="2">
    <location>
        <begin position="23"/>
        <end position="236"/>
    </location>
</feature>
<name>A0A660LDD0_9ACTN</name>
<feature type="signal peptide" evidence="2">
    <location>
        <begin position="1"/>
        <end position="22"/>
    </location>
</feature>
<reference evidence="3 4" key="1">
    <citation type="submission" date="2018-10" db="EMBL/GenBank/DDBJ databases">
        <title>Genomic Encyclopedia of Archaeal and Bacterial Type Strains, Phase II (KMG-II): from individual species to whole genera.</title>
        <authorList>
            <person name="Goeker M."/>
        </authorList>
    </citation>
    <scope>NUCLEOTIDE SEQUENCE [LARGE SCALE GENOMIC DNA]</scope>
    <source>
        <strain evidence="3 4">DSM 14954</strain>
    </source>
</reference>
<evidence type="ECO:0000313" key="4">
    <source>
        <dbReference type="Proteomes" id="UP000278962"/>
    </source>
</evidence>
<evidence type="ECO:0000256" key="1">
    <source>
        <dbReference type="SAM" id="MobiDB-lite"/>
    </source>
</evidence>
<dbReference type="AlphaFoldDB" id="A0A660LDD0"/>
<keyword evidence="4" id="KW-1185">Reference proteome</keyword>
<evidence type="ECO:0000313" key="3">
    <source>
        <dbReference type="EMBL" id="RKQ92255.1"/>
    </source>
</evidence>
<protein>
    <submittedName>
        <fullName evidence="3">Uncharacterized protein</fullName>
    </submittedName>
</protein>
<dbReference type="Proteomes" id="UP000278962">
    <property type="component" value="Unassembled WGS sequence"/>
</dbReference>
<comment type="caution">
    <text evidence="3">The sequence shown here is derived from an EMBL/GenBank/DDBJ whole genome shotgun (WGS) entry which is preliminary data.</text>
</comment>
<keyword evidence="2" id="KW-0732">Signal</keyword>
<organism evidence="3 4">
    <name type="scientific">Solirubrobacter pauli</name>
    <dbReference type="NCBI Taxonomy" id="166793"/>
    <lineage>
        <taxon>Bacteria</taxon>
        <taxon>Bacillati</taxon>
        <taxon>Actinomycetota</taxon>
        <taxon>Thermoleophilia</taxon>
        <taxon>Solirubrobacterales</taxon>
        <taxon>Solirubrobacteraceae</taxon>
        <taxon>Solirubrobacter</taxon>
    </lineage>
</organism>
<feature type="region of interest" description="Disordered" evidence="1">
    <location>
        <begin position="200"/>
        <end position="221"/>
    </location>
</feature>
<proteinExistence type="predicted"/>
<gene>
    <name evidence="3" type="ORF">C8N24_2098</name>
</gene>
<evidence type="ECO:0000256" key="2">
    <source>
        <dbReference type="SAM" id="SignalP"/>
    </source>
</evidence>
<accession>A0A660LDD0</accession>
<sequence>MVWRALITAGFLAVAAAPTAHAAETVRWGLAPDGQPLLTVTGDVPSVMQWWTCPPSEACRALIAPGTGSSAFRDIVQLAPGEAARGTFFEGTGYTSVGGSAGVALVEERSPMWMGRVGPRNHPRVTGSLRVGQRLRPVGALWSGGWADDGSTLALVACPASTRATCEYLVTAQNTVTGPGPRTLTRKHRGWLVYAVDHRTPADGPAPELEPGPASRPIASPVVAVSKPSGLVRSAK</sequence>